<dbReference type="STRING" id="1348612.A0A397JQJ6"/>
<feature type="compositionally biased region" description="Basic and acidic residues" evidence="1">
    <location>
        <begin position="620"/>
        <end position="634"/>
    </location>
</feature>
<accession>A0A397JQJ6</accession>
<evidence type="ECO:0000256" key="1">
    <source>
        <dbReference type="SAM" id="MobiDB-lite"/>
    </source>
</evidence>
<sequence>MVIVEESKNNAEEVKDTTTKLQDSSNKTDEPDEPEETVQKSKKTKSKIKRRKKKKNHGQQNTGSQTEITKGNGKGVETEDEEKVEIEYVYQPLDVSNDPYFEEFSKVFAHFQISKDETEEQTETKEEENVEPTKFQNDKMQDSDTESNVDSDDDKPEKISKKKLKKMNRLSVAQLKQLVKRPEVVEWVDVTAADPKLLVSLKAYRNTVPVPQHWSQKRKYLQGKRGIEKPAFDLPDFIKDTGIMEMREAVKEKEDAAKLKQKTRERVQPKMGKLDIDYQKLHDAFFRFQTKPKLTIHGELYYEGKEFETKLKEKKPGQLSEELKAALNMPPLAPPPWLIAMQRYGPPPSYPNLKIPGLNAPIPEGAQWGFHPGGWGKPPVDEYNRPLYGDVFGTYQQEIPSEIVQPIERSLWGELEAEEEESEEEEEEVEEEQEGEDESAASKALQEGLATPSGISSVPSGLETPEYIELRKYQATTTTTTATAAAAAIAAVNAATASATATTATTATTASSSTSAQLPSGLETPDFIELRKYSKPEEEEPKQLYTVLPQKESNVAGFMGSQHVYDLTAASGTGTAKGVKRKAVGTGVDVALDPSEMANLDEETLRAKFEEAQQANQPEGAHEDFSDMVAEHASKQAKKRQKIADAKAAARDGSGGSSSSKKYKDFKF</sequence>
<dbReference type="OrthoDB" id="10260794at2759"/>
<dbReference type="Proteomes" id="UP000266861">
    <property type="component" value="Unassembled WGS sequence"/>
</dbReference>
<comment type="caution">
    <text evidence="3">The sequence shown here is derived from an EMBL/GenBank/DDBJ whole genome shotgun (WGS) entry which is preliminary data.</text>
</comment>
<feature type="compositionally biased region" description="Acidic residues" evidence="1">
    <location>
        <begin position="117"/>
        <end position="130"/>
    </location>
</feature>
<dbReference type="PANTHER" id="PTHR12785">
    <property type="entry name" value="SPLICING FACTOR 3B"/>
    <property type="match status" value="1"/>
</dbReference>
<dbReference type="InterPro" id="IPR007180">
    <property type="entry name" value="DUF382"/>
</dbReference>
<dbReference type="AlphaFoldDB" id="A0A397JQJ6"/>
<dbReference type="EMBL" id="PQFF01000016">
    <property type="protein sequence ID" value="RHZ89138.1"/>
    <property type="molecule type" value="Genomic_DNA"/>
</dbReference>
<feature type="domain" description="PSP proline-rich" evidence="2">
    <location>
        <begin position="311"/>
        <end position="364"/>
    </location>
</feature>
<protein>
    <recommendedName>
        <fullName evidence="2">PSP proline-rich domain-containing protein</fullName>
    </recommendedName>
</protein>
<name>A0A397JQJ6_9GLOM</name>
<feature type="region of interest" description="Disordered" evidence="1">
    <location>
        <begin position="502"/>
        <end position="525"/>
    </location>
</feature>
<feature type="compositionally biased region" description="Basic and acidic residues" evidence="1">
    <location>
        <begin position="1"/>
        <end position="18"/>
    </location>
</feature>
<evidence type="ECO:0000259" key="2">
    <source>
        <dbReference type="SMART" id="SM00581"/>
    </source>
</evidence>
<feature type="region of interest" description="Disordered" evidence="1">
    <location>
        <begin position="115"/>
        <end position="163"/>
    </location>
</feature>
<dbReference type="GO" id="GO:0005634">
    <property type="term" value="C:nucleus"/>
    <property type="evidence" value="ECO:0007669"/>
    <property type="project" value="InterPro"/>
</dbReference>
<evidence type="ECO:0000313" key="4">
    <source>
        <dbReference type="Proteomes" id="UP000266861"/>
    </source>
</evidence>
<evidence type="ECO:0000313" key="3">
    <source>
        <dbReference type="EMBL" id="RHZ89138.1"/>
    </source>
</evidence>
<feature type="compositionally biased region" description="Basic residues" evidence="1">
    <location>
        <begin position="40"/>
        <end position="57"/>
    </location>
</feature>
<dbReference type="InterPro" id="IPR052584">
    <property type="entry name" value="U2_snRNP_Complex_Component"/>
</dbReference>
<reference evidence="3 4" key="1">
    <citation type="submission" date="2018-08" db="EMBL/GenBank/DDBJ databases">
        <title>Genome and evolution of the arbuscular mycorrhizal fungus Diversispora epigaea (formerly Glomus versiforme) and its bacterial endosymbionts.</title>
        <authorList>
            <person name="Sun X."/>
            <person name="Fei Z."/>
            <person name="Harrison M."/>
        </authorList>
    </citation>
    <scope>NUCLEOTIDE SEQUENCE [LARGE SCALE GENOMIC DNA]</scope>
    <source>
        <strain evidence="3 4">IT104</strain>
    </source>
</reference>
<feature type="region of interest" description="Disordered" evidence="1">
    <location>
        <begin position="611"/>
        <end position="668"/>
    </location>
</feature>
<feature type="compositionally biased region" description="Acidic residues" evidence="1">
    <location>
        <begin position="415"/>
        <end position="439"/>
    </location>
</feature>
<dbReference type="Pfam" id="PF04046">
    <property type="entry name" value="PSP"/>
    <property type="match status" value="1"/>
</dbReference>
<feature type="compositionally biased region" description="Acidic residues" evidence="1">
    <location>
        <begin position="143"/>
        <end position="154"/>
    </location>
</feature>
<dbReference type="PANTHER" id="PTHR12785:SF6">
    <property type="entry name" value="SPLICING FACTOR 3B SUBUNIT 2"/>
    <property type="match status" value="1"/>
</dbReference>
<dbReference type="SMART" id="SM00581">
    <property type="entry name" value="PSP"/>
    <property type="match status" value="1"/>
</dbReference>
<gene>
    <name evidence="3" type="ORF">Glove_18g113</name>
</gene>
<feature type="region of interest" description="Disordered" evidence="1">
    <location>
        <begin position="1"/>
        <end position="81"/>
    </location>
</feature>
<feature type="compositionally biased region" description="Polar residues" evidence="1">
    <location>
        <begin position="58"/>
        <end position="69"/>
    </location>
</feature>
<feature type="region of interest" description="Disordered" evidence="1">
    <location>
        <begin position="415"/>
        <end position="462"/>
    </location>
</feature>
<keyword evidence="4" id="KW-1185">Reference proteome</keyword>
<dbReference type="InterPro" id="IPR006568">
    <property type="entry name" value="PSP_pro-rich"/>
</dbReference>
<proteinExistence type="predicted"/>
<organism evidence="3 4">
    <name type="scientific">Diversispora epigaea</name>
    <dbReference type="NCBI Taxonomy" id="1348612"/>
    <lineage>
        <taxon>Eukaryota</taxon>
        <taxon>Fungi</taxon>
        <taxon>Fungi incertae sedis</taxon>
        <taxon>Mucoromycota</taxon>
        <taxon>Glomeromycotina</taxon>
        <taxon>Glomeromycetes</taxon>
        <taxon>Diversisporales</taxon>
        <taxon>Diversisporaceae</taxon>
        <taxon>Diversispora</taxon>
    </lineage>
</organism>
<feature type="compositionally biased region" description="Low complexity" evidence="1">
    <location>
        <begin position="502"/>
        <end position="516"/>
    </location>
</feature>
<dbReference type="Pfam" id="PF04037">
    <property type="entry name" value="DUF382"/>
    <property type="match status" value="1"/>
</dbReference>